<keyword evidence="1" id="KW-0175">Coiled coil</keyword>
<dbReference type="AlphaFoldDB" id="A0A914B5T5"/>
<protein>
    <submittedName>
        <fullName evidence="3">Uncharacterized protein</fullName>
    </submittedName>
</protein>
<dbReference type="EnsemblMetazoa" id="XM_038215530.1">
    <property type="protein sequence ID" value="XP_038071458.1"/>
    <property type="gene ID" value="LOC119740269"/>
</dbReference>
<sequence length="145" mass="15751">MWGRFTNIAQNVQDRLDTVVENVNKSMNEEPSEGDTSVASGSGDASFASAADASFASSSDAHDQLNEQTKLLNQLKDMIRQKDKQLLESNAKLSKFKLQAKAKITSLTNQIGALKKAGGEPQGDEESSSAKVSHATLIFGSRWYR</sequence>
<feature type="region of interest" description="Disordered" evidence="2">
    <location>
        <begin position="23"/>
        <end position="45"/>
    </location>
</feature>
<evidence type="ECO:0000256" key="1">
    <source>
        <dbReference type="SAM" id="Coils"/>
    </source>
</evidence>
<accession>A0A914B5T5</accession>
<keyword evidence="4" id="KW-1185">Reference proteome</keyword>
<evidence type="ECO:0000313" key="4">
    <source>
        <dbReference type="Proteomes" id="UP000887568"/>
    </source>
</evidence>
<dbReference type="Proteomes" id="UP000887568">
    <property type="component" value="Unplaced"/>
</dbReference>
<evidence type="ECO:0000256" key="2">
    <source>
        <dbReference type="SAM" id="MobiDB-lite"/>
    </source>
</evidence>
<dbReference type="GeneID" id="119740269"/>
<dbReference type="PANTHER" id="PTHR18887">
    <property type="entry name" value="GOLGI-ASSOCIATED PROTEIN GCP360-RELATED"/>
    <property type="match status" value="1"/>
</dbReference>
<dbReference type="RefSeq" id="XP_038071458.1">
    <property type="nucleotide sequence ID" value="XM_038215530.1"/>
</dbReference>
<dbReference type="GO" id="GO:0005794">
    <property type="term" value="C:Golgi apparatus"/>
    <property type="evidence" value="ECO:0007669"/>
    <property type="project" value="InterPro"/>
</dbReference>
<dbReference type="PANTHER" id="PTHR18887:SF5">
    <property type="entry name" value="GOLGIN SUBFAMILY B MEMBER 1-LIKE"/>
    <property type="match status" value="1"/>
</dbReference>
<dbReference type="OrthoDB" id="9904168at2759"/>
<organism evidence="3 4">
    <name type="scientific">Patiria miniata</name>
    <name type="common">Bat star</name>
    <name type="synonym">Asterina miniata</name>
    <dbReference type="NCBI Taxonomy" id="46514"/>
    <lineage>
        <taxon>Eukaryota</taxon>
        <taxon>Metazoa</taxon>
        <taxon>Echinodermata</taxon>
        <taxon>Eleutherozoa</taxon>
        <taxon>Asterozoa</taxon>
        <taxon>Asteroidea</taxon>
        <taxon>Valvatacea</taxon>
        <taxon>Valvatida</taxon>
        <taxon>Asterinidae</taxon>
        <taxon>Patiria</taxon>
    </lineage>
</organism>
<evidence type="ECO:0000313" key="3">
    <source>
        <dbReference type="EnsemblMetazoa" id="XP_038071458.1"/>
    </source>
</evidence>
<dbReference type="InterPro" id="IPR026202">
    <property type="entry name" value="GOLGB1"/>
</dbReference>
<name>A0A914B5T5_PATMI</name>
<proteinExistence type="predicted"/>
<reference evidence="3" key="1">
    <citation type="submission" date="2022-11" db="UniProtKB">
        <authorList>
            <consortium name="EnsemblMetazoa"/>
        </authorList>
    </citation>
    <scope>IDENTIFICATION</scope>
</reference>
<feature type="coiled-coil region" evidence="1">
    <location>
        <begin position="65"/>
        <end position="92"/>
    </location>
</feature>